<evidence type="ECO:0000313" key="2">
    <source>
        <dbReference type="EnsemblPlants" id="HORVU.MOREX.r3.3HG0228990.1.CDS1"/>
    </source>
</evidence>
<dbReference type="Gramene" id="HORVU.MOREX.r3.3HG0228990.1">
    <property type="protein sequence ID" value="HORVU.MOREX.r3.3HG0228990.1.CDS1"/>
    <property type="gene ID" value="HORVU.MOREX.r3.3HG0228990"/>
</dbReference>
<dbReference type="Pfam" id="PF13456">
    <property type="entry name" value="RVT_3"/>
    <property type="match status" value="1"/>
</dbReference>
<dbReference type="CDD" id="cd06222">
    <property type="entry name" value="RNase_H_like"/>
    <property type="match status" value="1"/>
</dbReference>
<name>A0A8I6XJ96_HORVV</name>
<protein>
    <recommendedName>
        <fullName evidence="1">RNase H type-1 domain-containing protein</fullName>
    </recommendedName>
</protein>
<keyword evidence="3" id="KW-1185">Reference proteome</keyword>
<dbReference type="Gene3D" id="3.30.420.10">
    <property type="entry name" value="Ribonuclease H-like superfamily/Ribonuclease H"/>
    <property type="match status" value="1"/>
</dbReference>
<dbReference type="SMR" id="A0A8I6XJ96"/>
<dbReference type="PANTHER" id="PTHR47723">
    <property type="entry name" value="OS05G0353850 PROTEIN"/>
    <property type="match status" value="1"/>
</dbReference>
<dbReference type="PANTHER" id="PTHR47723:SF18">
    <property type="entry name" value="RNASE H TYPE-1 DOMAIN-CONTAINING PROTEIN"/>
    <property type="match status" value="1"/>
</dbReference>
<dbReference type="Proteomes" id="UP000011116">
    <property type="component" value="Chromosome 3H"/>
</dbReference>
<feature type="domain" description="RNase H type-1" evidence="1">
    <location>
        <begin position="23"/>
        <end position="135"/>
    </location>
</feature>
<reference evidence="2" key="3">
    <citation type="submission" date="2022-01" db="UniProtKB">
        <authorList>
            <consortium name="EnsemblPlants"/>
        </authorList>
    </citation>
    <scope>IDENTIFICATION</scope>
    <source>
        <strain evidence="2">subsp. vulgare</strain>
    </source>
</reference>
<sequence length="135" mass="15030">MMQKRAPMEHRWKRPEPRFIKLNVDASFHADEGAGSVAGVLRDERGNFIAGFCKFIPLAADVVTIEAMAMRDGLFLANSLGFNRVESEPDSLSVISCCRGQDQWWDAVAAVFAECIDLSTSIGKAIFSHYFREAN</sequence>
<evidence type="ECO:0000259" key="1">
    <source>
        <dbReference type="Pfam" id="PF13456"/>
    </source>
</evidence>
<dbReference type="InterPro" id="IPR044730">
    <property type="entry name" value="RNase_H-like_dom_plant"/>
</dbReference>
<reference evidence="2" key="2">
    <citation type="submission" date="2020-10" db="EMBL/GenBank/DDBJ databases">
        <authorList>
            <person name="Scholz U."/>
            <person name="Mascher M."/>
            <person name="Fiebig A."/>
        </authorList>
    </citation>
    <scope>NUCLEOTIDE SEQUENCE [LARGE SCALE GENOMIC DNA]</scope>
    <source>
        <strain evidence="2">cv. Morex</strain>
    </source>
</reference>
<dbReference type="InterPro" id="IPR002156">
    <property type="entry name" value="RNaseH_domain"/>
</dbReference>
<dbReference type="Gramene" id="HORVU.MOREX.r2.3HG0189900.1">
    <property type="protein sequence ID" value="HORVU.MOREX.r2.3HG0189900.1.CDS.1"/>
    <property type="gene ID" value="HORVU.MOREX.r2.3HG0189900"/>
</dbReference>
<proteinExistence type="predicted"/>
<organism evidence="2 3">
    <name type="scientific">Hordeum vulgare subsp. vulgare</name>
    <name type="common">Domesticated barley</name>
    <dbReference type="NCBI Taxonomy" id="112509"/>
    <lineage>
        <taxon>Eukaryota</taxon>
        <taxon>Viridiplantae</taxon>
        <taxon>Streptophyta</taxon>
        <taxon>Embryophyta</taxon>
        <taxon>Tracheophyta</taxon>
        <taxon>Spermatophyta</taxon>
        <taxon>Magnoliopsida</taxon>
        <taxon>Liliopsida</taxon>
        <taxon>Poales</taxon>
        <taxon>Poaceae</taxon>
        <taxon>BOP clade</taxon>
        <taxon>Pooideae</taxon>
        <taxon>Triticodae</taxon>
        <taxon>Triticeae</taxon>
        <taxon>Hordeinae</taxon>
        <taxon>Hordeum</taxon>
    </lineage>
</organism>
<reference evidence="3" key="1">
    <citation type="journal article" date="2012" name="Nature">
        <title>A physical, genetic and functional sequence assembly of the barley genome.</title>
        <authorList>
            <consortium name="The International Barley Genome Sequencing Consortium"/>
            <person name="Mayer K.F."/>
            <person name="Waugh R."/>
            <person name="Brown J.W."/>
            <person name="Schulman A."/>
            <person name="Langridge P."/>
            <person name="Platzer M."/>
            <person name="Fincher G.B."/>
            <person name="Muehlbauer G.J."/>
            <person name="Sato K."/>
            <person name="Close T.J."/>
            <person name="Wise R.P."/>
            <person name="Stein N."/>
        </authorList>
    </citation>
    <scope>NUCLEOTIDE SEQUENCE [LARGE SCALE GENOMIC DNA]</scope>
    <source>
        <strain evidence="3">cv. Morex</strain>
    </source>
</reference>
<dbReference type="EnsemblPlants" id="HORVU.MOREX.r3.3HG0228990.1">
    <property type="protein sequence ID" value="HORVU.MOREX.r3.3HG0228990.1.CDS1"/>
    <property type="gene ID" value="HORVU.MOREX.r3.3HG0228990"/>
</dbReference>
<dbReference type="InterPro" id="IPR053151">
    <property type="entry name" value="RNase_H-like"/>
</dbReference>
<dbReference type="GO" id="GO:0003676">
    <property type="term" value="F:nucleic acid binding"/>
    <property type="evidence" value="ECO:0007669"/>
    <property type="project" value="InterPro"/>
</dbReference>
<dbReference type="InterPro" id="IPR036397">
    <property type="entry name" value="RNaseH_sf"/>
</dbReference>
<evidence type="ECO:0000313" key="3">
    <source>
        <dbReference type="Proteomes" id="UP000011116"/>
    </source>
</evidence>
<dbReference type="InterPro" id="IPR012337">
    <property type="entry name" value="RNaseH-like_sf"/>
</dbReference>
<dbReference type="SUPFAM" id="SSF53098">
    <property type="entry name" value="Ribonuclease H-like"/>
    <property type="match status" value="1"/>
</dbReference>
<accession>A0A8I6XJ96</accession>
<dbReference type="GO" id="GO:0004523">
    <property type="term" value="F:RNA-DNA hybrid ribonuclease activity"/>
    <property type="evidence" value="ECO:0007669"/>
    <property type="project" value="InterPro"/>
</dbReference>
<dbReference type="AlphaFoldDB" id="A0A8I6XJ96"/>